<dbReference type="SUPFAM" id="SSF53067">
    <property type="entry name" value="Actin-like ATPase domain"/>
    <property type="match status" value="1"/>
</dbReference>
<evidence type="ECO:0000256" key="1">
    <source>
        <dbReference type="SAM" id="MobiDB-lite"/>
    </source>
</evidence>
<dbReference type="InterPro" id="IPR043129">
    <property type="entry name" value="ATPase_NBD"/>
</dbReference>
<accession>A0ABP6K7T9</accession>
<sequence length="131" mass="13009">MAPEASAATGTPVSTPVIAGTVDAWAEATAAGATAPGEPMLVDGTTMFLVNVLTEPAPGAPLWCTHGAFPGTYCLAGGMATSGAVTGWLREVTRVRGTARPRGHGGGERRAPPRGRPPGELPPPAGTLPGS</sequence>
<reference evidence="3" key="1">
    <citation type="journal article" date="2019" name="Int. J. Syst. Evol. Microbiol.">
        <title>The Global Catalogue of Microorganisms (GCM) 10K type strain sequencing project: providing services to taxonomists for standard genome sequencing and annotation.</title>
        <authorList>
            <consortium name="The Broad Institute Genomics Platform"/>
            <consortium name="The Broad Institute Genome Sequencing Center for Infectious Disease"/>
            <person name="Wu L."/>
            <person name="Ma J."/>
        </authorList>
    </citation>
    <scope>NUCLEOTIDE SEQUENCE [LARGE SCALE GENOMIC DNA]</scope>
    <source>
        <strain evidence="3">JCM 9088</strain>
    </source>
</reference>
<gene>
    <name evidence="2" type="ORF">GCM10010446_65320</name>
</gene>
<feature type="compositionally biased region" description="Pro residues" evidence="1">
    <location>
        <begin position="114"/>
        <end position="131"/>
    </location>
</feature>
<dbReference type="Proteomes" id="UP001500403">
    <property type="component" value="Unassembled WGS sequence"/>
</dbReference>
<name>A0ABP6K7T9_9ACTN</name>
<keyword evidence="3" id="KW-1185">Reference proteome</keyword>
<dbReference type="Gene3D" id="3.30.420.40">
    <property type="match status" value="1"/>
</dbReference>
<organism evidence="2 3">
    <name type="scientific">Streptomyces enissocaesilis</name>
    <dbReference type="NCBI Taxonomy" id="332589"/>
    <lineage>
        <taxon>Bacteria</taxon>
        <taxon>Bacillati</taxon>
        <taxon>Actinomycetota</taxon>
        <taxon>Actinomycetes</taxon>
        <taxon>Kitasatosporales</taxon>
        <taxon>Streptomycetaceae</taxon>
        <taxon>Streptomyces</taxon>
        <taxon>Streptomyces rochei group</taxon>
    </lineage>
</organism>
<evidence type="ECO:0000313" key="2">
    <source>
        <dbReference type="EMBL" id="GAA2971534.1"/>
    </source>
</evidence>
<comment type="caution">
    <text evidence="2">The sequence shown here is derived from an EMBL/GenBank/DDBJ whole genome shotgun (WGS) entry which is preliminary data.</text>
</comment>
<protein>
    <submittedName>
        <fullName evidence="2">Uncharacterized protein</fullName>
    </submittedName>
</protein>
<evidence type="ECO:0000313" key="3">
    <source>
        <dbReference type="Proteomes" id="UP001500403"/>
    </source>
</evidence>
<dbReference type="EMBL" id="BAAAUD010000104">
    <property type="protein sequence ID" value="GAA2971534.1"/>
    <property type="molecule type" value="Genomic_DNA"/>
</dbReference>
<proteinExistence type="predicted"/>
<feature type="region of interest" description="Disordered" evidence="1">
    <location>
        <begin position="94"/>
        <end position="131"/>
    </location>
</feature>